<evidence type="ECO:0000313" key="2">
    <source>
        <dbReference type="Proteomes" id="UP001164539"/>
    </source>
</evidence>
<comment type="caution">
    <text evidence="1">The sequence shown here is derived from an EMBL/GenBank/DDBJ whole genome shotgun (WGS) entry which is preliminary data.</text>
</comment>
<accession>A0ACC1Y100</accession>
<name>A0ACC1Y100_MELAZ</name>
<dbReference type="EMBL" id="CM051399">
    <property type="protein sequence ID" value="KAJ4717088.1"/>
    <property type="molecule type" value="Genomic_DNA"/>
</dbReference>
<sequence length="367" mass="41427">MVATVEVPHMNAGDGETSYANNSLLQRVVISKARPIMEETIENMFSTTIFPGCFNVADLGCSSGPNTLLVLSEILDIIHEMCRQVNRKTPEFQMFLNDLPGNDFNTIFKSLPAFYKQRKLNGSSSKSCFIAGVPGSFYGRLFPSTSVHFMHSSYSLHWLSEVPENLDLNNKRNIYMAKSSPSCVYQVYLEQFQRDFSLFLSLRSEELVCSGRILLTFLGRSIADPSSKDCCYLWELLTKSLLELVDEGLIEEAEVDSFNLPYYTPYENEVREIVLKQGSFHLDKLEIFGVNWDPSGDVSNKRCVFNKYSSGQNVANCIRAVAEPMLANHFGDFIIDPLFAKYATHVAEHLAVEKTKHVNIVISLTKK</sequence>
<keyword evidence="1" id="KW-0489">Methyltransferase</keyword>
<keyword evidence="1" id="KW-0808">Transferase</keyword>
<keyword evidence="2" id="KW-1185">Reference proteome</keyword>
<gene>
    <name evidence="1" type="ORF">OWV82_012014</name>
</gene>
<dbReference type="Proteomes" id="UP001164539">
    <property type="component" value="Chromosome 6"/>
</dbReference>
<proteinExistence type="predicted"/>
<reference evidence="1 2" key="1">
    <citation type="journal article" date="2023" name="Science">
        <title>Complex scaffold remodeling in plant triterpene biosynthesis.</title>
        <authorList>
            <person name="De La Pena R."/>
            <person name="Hodgson H."/>
            <person name="Liu J.C."/>
            <person name="Stephenson M.J."/>
            <person name="Martin A.C."/>
            <person name="Owen C."/>
            <person name="Harkess A."/>
            <person name="Leebens-Mack J."/>
            <person name="Jimenez L.E."/>
            <person name="Osbourn A."/>
            <person name="Sattely E.S."/>
        </authorList>
    </citation>
    <scope>NUCLEOTIDE SEQUENCE [LARGE SCALE GENOMIC DNA]</scope>
    <source>
        <strain evidence="2">cv. JPN11</strain>
        <tissue evidence="1">Leaf</tissue>
    </source>
</reference>
<protein>
    <submittedName>
        <fullName evidence="1">Carboxyl methyltransferase</fullName>
    </submittedName>
</protein>
<organism evidence="1 2">
    <name type="scientific">Melia azedarach</name>
    <name type="common">Chinaberry tree</name>
    <dbReference type="NCBI Taxonomy" id="155640"/>
    <lineage>
        <taxon>Eukaryota</taxon>
        <taxon>Viridiplantae</taxon>
        <taxon>Streptophyta</taxon>
        <taxon>Embryophyta</taxon>
        <taxon>Tracheophyta</taxon>
        <taxon>Spermatophyta</taxon>
        <taxon>Magnoliopsida</taxon>
        <taxon>eudicotyledons</taxon>
        <taxon>Gunneridae</taxon>
        <taxon>Pentapetalae</taxon>
        <taxon>rosids</taxon>
        <taxon>malvids</taxon>
        <taxon>Sapindales</taxon>
        <taxon>Meliaceae</taxon>
        <taxon>Melia</taxon>
    </lineage>
</organism>
<evidence type="ECO:0000313" key="1">
    <source>
        <dbReference type="EMBL" id="KAJ4717088.1"/>
    </source>
</evidence>